<comment type="caution">
    <text evidence="1">The sequence shown here is derived from an EMBL/GenBank/DDBJ whole genome shotgun (WGS) entry which is preliminary data.</text>
</comment>
<dbReference type="PANTHER" id="PTHR41774">
    <property type="match status" value="1"/>
</dbReference>
<dbReference type="SUPFAM" id="SSF102705">
    <property type="entry name" value="NIF3 (NGG1p interacting factor 3)-like"/>
    <property type="match status" value="1"/>
</dbReference>
<dbReference type="EMBL" id="JACHWZ010000011">
    <property type="protein sequence ID" value="MBB3061804.1"/>
    <property type="molecule type" value="Genomic_DNA"/>
</dbReference>
<protein>
    <recommendedName>
        <fullName evidence="3">NGG1p interacting factor NIF3</fullName>
    </recommendedName>
</protein>
<dbReference type="InterPro" id="IPR015867">
    <property type="entry name" value="N-reg_PII/ATP_PRibTrfase_C"/>
</dbReference>
<name>A0A7W4WCM1_9GAMM</name>
<evidence type="ECO:0000313" key="1">
    <source>
        <dbReference type="EMBL" id="MBB3061804.1"/>
    </source>
</evidence>
<sequence>MAAIDVGKYRPAIAASDCSYRAGETVYKLCVYIPETHLEKVKTALFAAGAGRIGDYDCCCWQVPGIGQFRPQAGSQPFIGEIGVVEQVSEYRVEMVCADELVDAALAALREAHPYEEPAFDLWKLDERCG</sequence>
<gene>
    <name evidence="1" type="ORF">FHS09_002644</name>
</gene>
<evidence type="ECO:0000313" key="2">
    <source>
        <dbReference type="Proteomes" id="UP000535937"/>
    </source>
</evidence>
<evidence type="ECO:0008006" key="3">
    <source>
        <dbReference type="Google" id="ProtNLM"/>
    </source>
</evidence>
<dbReference type="Gene3D" id="3.30.70.120">
    <property type="match status" value="1"/>
</dbReference>
<dbReference type="FunFam" id="3.30.70.120:FF:000006">
    <property type="entry name" value="GTP cyclohydrolase 1 type 2 homolog"/>
    <property type="match status" value="1"/>
</dbReference>
<keyword evidence="2" id="KW-1185">Reference proteome</keyword>
<accession>A0A7W4WCM1</accession>
<dbReference type="InterPro" id="IPR036069">
    <property type="entry name" value="DUF34/NIF3_sf"/>
</dbReference>
<organism evidence="1 2">
    <name type="scientific">Microbulbifer rhizosphaerae</name>
    <dbReference type="NCBI Taxonomy" id="1562603"/>
    <lineage>
        <taxon>Bacteria</taxon>
        <taxon>Pseudomonadati</taxon>
        <taxon>Pseudomonadota</taxon>
        <taxon>Gammaproteobacteria</taxon>
        <taxon>Cellvibrionales</taxon>
        <taxon>Microbulbiferaceae</taxon>
        <taxon>Microbulbifer</taxon>
    </lineage>
</organism>
<dbReference type="PANTHER" id="PTHR41774:SF1">
    <property type="entry name" value="NGG1P INTERACTING FACTOR NIF3"/>
    <property type="match status" value="1"/>
</dbReference>
<proteinExistence type="predicted"/>
<reference evidence="1 2" key="1">
    <citation type="submission" date="2020-08" db="EMBL/GenBank/DDBJ databases">
        <title>Genomic Encyclopedia of Type Strains, Phase III (KMG-III): the genomes of soil and plant-associated and newly described type strains.</title>
        <authorList>
            <person name="Whitman W."/>
        </authorList>
    </citation>
    <scope>NUCLEOTIDE SEQUENCE [LARGE SCALE GENOMIC DNA]</scope>
    <source>
        <strain evidence="1 2">CECT 8799</strain>
    </source>
</reference>
<dbReference type="Proteomes" id="UP000535937">
    <property type="component" value="Unassembled WGS sequence"/>
</dbReference>
<dbReference type="AlphaFoldDB" id="A0A7W4WCM1"/>